<keyword evidence="13 20" id="KW-0862">Zinc</keyword>
<dbReference type="Gene3D" id="3.90.226.10">
    <property type="entry name" value="2-enoyl-CoA Hydratase, Chain A, domain 1"/>
    <property type="match status" value="2"/>
</dbReference>
<comment type="catalytic activity">
    <reaction evidence="18 19">
        <text>N(6)-carboxybiotinyl-L-lysyl-[protein] + acetyl-CoA = N(6)-biotinyl-L-lysyl-[protein] + malonyl-CoA</text>
        <dbReference type="Rhea" id="RHEA:54728"/>
        <dbReference type="Rhea" id="RHEA-COMP:10505"/>
        <dbReference type="Rhea" id="RHEA-COMP:10506"/>
        <dbReference type="ChEBI" id="CHEBI:57288"/>
        <dbReference type="ChEBI" id="CHEBI:57384"/>
        <dbReference type="ChEBI" id="CHEBI:83144"/>
        <dbReference type="ChEBI" id="CHEBI:83145"/>
        <dbReference type="EC" id="2.1.3.15"/>
    </reaction>
</comment>
<dbReference type="SUPFAM" id="SSF52096">
    <property type="entry name" value="ClpP/crotonase"/>
    <property type="match status" value="2"/>
</dbReference>
<evidence type="ECO:0000256" key="1">
    <source>
        <dbReference type="ARBA" id="ARBA00004496"/>
    </source>
</evidence>
<evidence type="ECO:0000256" key="20">
    <source>
        <dbReference type="HAMAP-Rule" id="MF_01395"/>
    </source>
</evidence>
<keyword evidence="14 19" id="KW-0067">ATP-binding</keyword>
<feature type="region of interest" description="Disordered" evidence="21">
    <location>
        <begin position="280"/>
        <end position="321"/>
    </location>
</feature>
<dbReference type="NCBIfam" id="NF041504">
    <property type="entry name" value="AccA_sub"/>
    <property type="match status" value="1"/>
</dbReference>
<dbReference type="Pfam" id="PF03255">
    <property type="entry name" value="ACCA"/>
    <property type="match status" value="1"/>
</dbReference>
<proteinExistence type="inferred from homology"/>
<dbReference type="EMBL" id="JWIO01000007">
    <property type="protein sequence ID" value="KLL12149.1"/>
    <property type="molecule type" value="Genomic_DNA"/>
</dbReference>
<comment type="cofactor">
    <cofactor evidence="20">
        <name>Zn(2+)</name>
        <dbReference type="ChEBI" id="CHEBI:29105"/>
    </cofactor>
    <text evidence="20">Binds 1 zinc ion per subunit.</text>
</comment>
<dbReference type="PRINTS" id="PR01070">
    <property type="entry name" value="ACCCTRFRASEB"/>
</dbReference>
<keyword evidence="6 19" id="KW-0963">Cytoplasm</keyword>
<evidence type="ECO:0000256" key="4">
    <source>
        <dbReference type="ARBA" id="ARBA00010284"/>
    </source>
</evidence>
<dbReference type="InterPro" id="IPR000438">
    <property type="entry name" value="Acetyl_CoA_COase_Trfase_b_su"/>
</dbReference>
<evidence type="ECO:0000256" key="15">
    <source>
        <dbReference type="ARBA" id="ARBA00023098"/>
    </source>
</evidence>
<feature type="binding site" evidence="20">
    <location>
        <position position="44"/>
    </location>
    <ligand>
        <name>Zn(2+)</name>
        <dbReference type="ChEBI" id="CHEBI:29105"/>
    </ligand>
</feature>
<evidence type="ECO:0000256" key="10">
    <source>
        <dbReference type="ARBA" id="ARBA00022741"/>
    </source>
</evidence>
<evidence type="ECO:0000256" key="9">
    <source>
        <dbReference type="ARBA" id="ARBA00022723"/>
    </source>
</evidence>
<organism evidence="24 25">
    <name type="scientific">Protofrankia coriariae</name>
    <dbReference type="NCBI Taxonomy" id="1562887"/>
    <lineage>
        <taxon>Bacteria</taxon>
        <taxon>Bacillati</taxon>
        <taxon>Actinomycetota</taxon>
        <taxon>Actinomycetes</taxon>
        <taxon>Frankiales</taxon>
        <taxon>Frankiaceae</taxon>
        <taxon>Protofrankia</taxon>
    </lineage>
</organism>
<comment type="pathway">
    <text evidence="2 19">Lipid metabolism; malonyl-CoA biosynthesis; malonyl-CoA from acetyl-CoA: step 1/1.</text>
</comment>
<keyword evidence="12 19" id="KW-0276">Fatty acid metabolism</keyword>
<comment type="similarity">
    <text evidence="4">In the N-terminal section; belongs to the AccD/PCCB family.</text>
</comment>
<evidence type="ECO:0000256" key="13">
    <source>
        <dbReference type="ARBA" id="ARBA00022833"/>
    </source>
</evidence>
<evidence type="ECO:0000256" key="6">
    <source>
        <dbReference type="ARBA" id="ARBA00022490"/>
    </source>
</evidence>
<dbReference type="InterPro" id="IPR011763">
    <property type="entry name" value="COA_CT_C"/>
</dbReference>
<comment type="function">
    <text evidence="17 20">Component of the acetyl coenzyme A carboxylase (ACC) complex. Biotin carboxylase (BC) catalyzes the carboxylation of biotin on its carrier protein (BCCP) and then the CO(2) group is transferred by the transcarboxylase to acetyl-CoA to form malonyl-CoA.</text>
</comment>
<dbReference type="RefSeq" id="WP_047222240.1">
    <property type="nucleotide sequence ID" value="NZ_JWIO01000007.1"/>
</dbReference>
<dbReference type="EC" id="2.1.3.15" evidence="19"/>
<dbReference type="NCBIfam" id="TIGR00515">
    <property type="entry name" value="accD"/>
    <property type="match status" value="1"/>
</dbReference>
<dbReference type="Pfam" id="PF01039">
    <property type="entry name" value="Carboxyl_trans"/>
    <property type="match status" value="1"/>
</dbReference>
<feature type="binding site" evidence="20">
    <location>
        <position position="25"/>
    </location>
    <ligand>
        <name>Zn(2+)</name>
        <dbReference type="ChEBI" id="CHEBI:29105"/>
    </ligand>
</feature>
<evidence type="ECO:0000256" key="17">
    <source>
        <dbReference type="ARBA" id="ARBA00025280"/>
    </source>
</evidence>
<dbReference type="InterPro" id="IPR029045">
    <property type="entry name" value="ClpP/crotonase-like_dom_sf"/>
</dbReference>
<keyword evidence="15 19" id="KW-0443">Lipid metabolism</keyword>
<evidence type="ECO:0000256" key="8">
    <source>
        <dbReference type="ARBA" id="ARBA00022679"/>
    </source>
</evidence>
<evidence type="ECO:0000256" key="3">
    <source>
        <dbReference type="ARBA" id="ARBA00006276"/>
    </source>
</evidence>
<dbReference type="Pfam" id="PF17848">
    <property type="entry name" value="Zn_ribbon_ACC"/>
    <property type="match status" value="1"/>
</dbReference>
<dbReference type="Proteomes" id="UP000035425">
    <property type="component" value="Unassembled WGS sequence"/>
</dbReference>
<dbReference type="PANTHER" id="PTHR42853">
    <property type="entry name" value="ACETYL-COENZYME A CARBOXYLASE CARBOXYL TRANSFERASE SUBUNIT ALPHA"/>
    <property type="match status" value="1"/>
</dbReference>
<evidence type="ECO:0000256" key="18">
    <source>
        <dbReference type="ARBA" id="ARBA00049152"/>
    </source>
</evidence>
<dbReference type="InterPro" id="IPR011762">
    <property type="entry name" value="COA_CT_N"/>
</dbReference>
<keyword evidence="11 20" id="KW-0863">Zinc-finger</keyword>
<feature type="binding site" evidence="20">
    <location>
        <position position="28"/>
    </location>
    <ligand>
        <name>Zn(2+)</name>
        <dbReference type="ChEBI" id="CHEBI:29105"/>
    </ligand>
</feature>
<protein>
    <recommendedName>
        <fullName evidence="19 20">Multifunctional fusion protein</fullName>
    </recommendedName>
    <domain>
        <recommendedName>
            <fullName evidence="19">Acetyl-coenzyme A carboxylase carboxyl transferase subunit alpha</fullName>
            <shortName evidence="19">ACCase subunit alpha</shortName>
            <shortName evidence="19">Acetyl-CoA carboxylase carboxyltransferase subunit alpha</shortName>
            <ecNumber evidence="19">2.1.3.15</ecNumber>
        </recommendedName>
    </domain>
    <domain>
        <recommendedName>
            <fullName evidence="20">Acetyl-coenzyme A carboxylase carboxyl transferase subunit beta</fullName>
            <shortName evidence="20">ACCase subunit beta</shortName>
            <shortName evidence="20">Acetyl-CoA carboxylase carboxyltransferase subunit beta</shortName>
        </recommendedName>
    </domain>
</protein>
<evidence type="ECO:0000256" key="19">
    <source>
        <dbReference type="HAMAP-Rule" id="MF_00823"/>
    </source>
</evidence>
<dbReference type="InterPro" id="IPR034733">
    <property type="entry name" value="AcCoA_carboxyl_beta"/>
</dbReference>
<evidence type="ECO:0000259" key="22">
    <source>
        <dbReference type="PROSITE" id="PS50980"/>
    </source>
</evidence>
<reference evidence="24 25" key="1">
    <citation type="submission" date="2014-12" db="EMBL/GenBank/DDBJ databases">
        <title>Frankia sp. BMG5.1 draft genome.</title>
        <authorList>
            <person name="Gtari M."/>
            <person name="Ghodhbane-Gtari F."/>
            <person name="Nouioui I."/>
            <person name="Ktari A."/>
            <person name="Hezbri K."/>
            <person name="Mimouni W."/>
            <person name="Sbissi I."/>
            <person name="Ayari A."/>
            <person name="Yamanaka T."/>
            <person name="Normand P."/>
            <person name="Tisa L.S."/>
            <person name="Boudabous A."/>
        </authorList>
    </citation>
    <scope>NUCLEOTIDE SEQUENCE [LARGE SCALE GENOMIC DNA]</scope>
    <source>
        <strain evidence="24 25">BMG5.1</strain>
    </source>
</reference>
<evidence type="ECO:0000313" key="25">
    <source>
        <dbReference type="Proteomes" id="UP000035425"/>
    </source>
</evidence>
<evidence type="ECO:0000256" key="14">
    <source>
        <dbReference type="ARBA" id="ARBA00022840"/>
    </source>
</evidence>
<evidence type="ECO:0000313" key="24">
    <source>
        <dbReference type="EMBL" id="KLL12149.1"/>
    </source>
</evidence>
<feature type="binding site" evidence="20">
    <location>
        <position position="47"/>
    </location>
    <ligand>
        <name>Zn(2+)</name>
        <dbReference type="ChEBI" id="CHEBI:29105"/>
    </ligand>
</feature>
<comment type="subunit">
    <text evidence="19">Acetyl-CoA carboxylase is a heterohexamer composed of biotin carboxyl carrier protein (AccB), biotin carboxylase (AccC) and two subunits each of ACCase subunit alpha (AccA) and ACCase subunit beta (AccD).</text>
</comment>
<dbReference type="PROSITE" id="PS50989">
    <property type="entry name" value="COA_CT_CTER"/>
    <property type="match status" value="1"/>
</dbReference>
<keyword evidence="16 19" id="KW-0275">Fatty acid biosynthesis</keyword>
<dbReference type="HAMAP" id="MF_00823">
    <property type="entry name" value="AcetylCoA_CT_alpha"/>
    <property type="match status" value="1"/>
</dbReference>
<feature type="compositionally biased region" description="Basic and acidic residues" evidence="21">
    <location>
        <begin position="631"/>
        <end position="645"/>
    </location>
</feature>
<comment type="similarity">
    <text evidence="19">Belongs to the AccA family.</text>
</comment>
<evidence type="ECO:0000256" key="11">
    <source>
        <dbReference type="ARBA" id="ARBA00022771"/>
    </source>
</evidence>
<evidence type="ECO:0000256" key="12">
    <source>
        <dbReference type="ARBA" id="ARBA00022832"/>
    </source>
</evidence>
<keyword evidence="10 19" id="KW-0547">Nucleotide-binding</keyword>
<gene>
    <name evidence="19" type="primary">accA</name>
    <name evidence="20" type="synonym">accD</name>
    <name evidence="24" type="ORF">FrCorBMG51_06805</name>
</gene>
<comment type="function">
    <text evidence="19">Component of the acetyl coenzyme A carboxylase (ACC) complex. First, biotin carboxylase catalyzes the carboxylation of biotin on its carrier protein (BCCP) and then the CO(2) group is transferred by the carboxyltransferase to acetyl-CoA to form malonyl-CoA.</text>
</comment>
<comment type="caution">
    <text evidence="24">The sequence shown here is derived from an EMBL/GenBank/DDBJ whole genome shotgun (WGS) entry which is preliminary data.</text>
</comment>
<feature type="compositionally biased region" description="Acidic residues" evidence="21">
    <location>
        <begin position="646"/>
        <end position="655"/>
    </location>
</feature>
<keyword evidence="8 19" id="KW-0808">Transferase</keyword>
<feature type="domain" description="CoA carboxyltransferase N-terminal" evidence="22">
    <location>
        <begin position="21"/>
        <end position="290"/>
    </location>
</feature>
<comment type="similarity">
    <text evidence="3">In the C-terminal section; belongs to the AccA family.</text>
</comment>
<keyword evidence="7 19" id="KW-0444">Lipid biosynthesis</keyword>
<dbReference type="PROSITE" id="PS50980">
    <property type="entry name" value="COA_CT_NTER"/>
    <property type="match status" value="1"/>
</dbReference>
<dbReference type="GO" id="GO:0016740">
    <property type="term" value="F:transferase activity"/>
    <property type="evidence" value="ECO:0007669"/>
    <property type="project" value="UniProtKB-KW"/>
</dbReference>
<evidence type="ECO:0000256" key="5">
    <source>
        <dbReference type="ARBA" id="ARBA00011664"/>
    </source>
</evidence>
<feature type="compositionally biased region" description="Low complexity" evidence="21">
    <location>
        <begin position="296"/>
        <end position="306"/>
    </location>
</feature>
<keyword evidence="25" id="KW-1185">Reference proteome</keyword>
<evidence type="ECO:0000259" key="23">
    <source>
        <dbReference type="PROSITE" id="PS50989"/>
    </source>
</evidence>
<feature type="region of interest" description="Disordered" evidence="21">
    <location>
        <begin position="622"/>
        <end position="655"/>
    </location>
</feature>
<dbReference type="PANTHER" id="PTHR42853:SF3">
    <property type="entry name" value="ACETYL-COENZYME A CARBOXYLASE CARBOXYL TRANSFERASE SUBUNIT ALPHA, CHLOROPLASTIC"/>
    <property type="match status" value="1"/>
</dbReference>
<comment type="subunit">
    <text evidence="5">Acetyl-CoA carboxylase is a heterotetramer composed of biotin carboxyl carrier protein (AccB), biotin carboxylase (AccC) and two subunits of ACCase subunit beta/alpha.</text>
</comment>
<dbReference type="InterPro" id="IPR041010">
    <property type="entry name" value="Znf-ACC"/>
</dbReference>
<dbReference type="HAMAP" id="MF_01395">
    <property type="entry name" value="AcetylCoA_CT_beta"/>
    <property type="match status" value="1"/>
</dbReference>
<dbReference type="InterPro" id="IPR001095">
    <property type="entry name" value="Acetyl_CoA_COase_a_su"/>
</dbReference>
<evidence type="ECO:0000256" key="21">
    <source>
        <dbReference type="SAM" id="MobiDB-lite"/>
    </source>
</evidence>
<name>A0ABR5F600_9ACTN</name>
<evidence type="ECO:0000256" key="7">
    <source>
        <dbReference type="ARBA" id="ARBA00022516"/>
    </source>
</evidence>
<accession>A0ABR5F600</accession>
<feature type="domain" description="CoA carboxyltransferase C-terminal" evidence="23">
    <location>
        <begin position="329"/>
        <end position="576"/>
    </location>
</feature>
<evidence type="ECO:0000256" key="2">
    <source>
        <dbReference type="ARBA" id="ARBA00004956"/>
    </source>
</evidence>
<comment type="similarity">
    <text evidence="20">Belongs to the AccD/PCCB family.</text>
</comment>
<feature type="zinc finger region" description="C4-type" evidence="20">
    <location>
        <begin position="25"/>
        <end position="47"/>
    </location>
</feature>
<comment type="subcellular location">
    <subcellularLocation>
        <location evidence="1 19">Cytoplasm</location>
    </subcellularLocation>
</comment>
<sequence length="655" mass="69184">MTVTLPRQADGTDARTTRDASWLVCGGCQAIIYAKRFARSLRVCPECGWHAPLTAVERLTTLLDPGSVALVDTVVADSDPLEFVDSRPYVDRLRDARAATGLAEAVVSARGRIDGNPVVVAAMDFRFMGGSLGAAVGEAVTQTAEIALRERTPLLLVTASGGARMQEGVLSLMQMAKTSQALGQLDEAGILTLALITDPTFGGVAASFATLPDIIIAEPGARLGFAGPRVIQQTIRQTLPPGFQTAEFLLRHGVVDMIRPRAELRATLARLLTVGSRRAARTAVPAPRSAPPRPPVSRSSASQPSASQPPVPQPSVSQLPAGGALVVDPERLPAREQWESVRLARRLGRLGRPTTLDYIALMIEDWAELHGDRMAADCPAMVCGLGRLEGTPVVVIGTQKGHSAAELSARNYGMPSPAGYRKAARAMRLAAKLGLPVVTLIDTAGAFPGIDAEQNGQSVAIAENLRLMAGLPVPVVAVVTGEGGSGGALALAIADRVLMCANAVYSVISPEGCAAILWKDAAAGPKAAAALRVDARELLRGGIVDGVVPEPEAGADSDHLLAAHALRDALTSTLAQLLPRDQMTLVTGRRARFRRFGADTLTTLDDDRDIDRDLDHELDRDFDRAGVGGHGIDDDRDGRDQRDLDRDDLDEKESA</sequence>
<keyword evidence="9 20" id="KW-0479">Metal-binding</keyword>
<evidence type="ECO:0000256" key="16">
    <source>
        <dbReference type="ARBA" id="ARBA00023160"/>
    </source>
</evidence>